<dbReference type="Proteomes" id="UP000571183">
    <property type="component" value="Unassembled WGS sequence"/>
</dbReference>
<dbReference type="AlphaFoldDB" id="A0A840DGY5"/>
<keyword evidence="3" id="KW-0969">Cilium</keyword>
<dbReference type="PANTHER" id="PTHR43773">
    <property type="entry name" value="MAGNESIUM TRANSPORTER MGTE"/>
    <property type="match status" value="1"/>
</dbReference>
<dbReference type="SUPFAM" id="SSF50346">
    <property type="entry name" value="PRC-barrel domain"/>
    <property type="match status" value="1"/>
</dbReference>
<dbReference type="GO" id="GO:0015095">
    <property type="term" value="F:magnesium ion transmembrane transporter activity"/>
    <property type="evidence" value="ECO:0007669"/>
    <property type="project" value="InterPro"/>
</dbReference>
<dbReference type="CDD" id="cd04606">
    <property type="entry name" value="CBS_pair_Mg_transporter"/>
    <property type="match status" value="1"/>
</dbReference>
<dbReference type="PROSITE" id="PS51371">
    <property type="entry name" value="CBS"/>
    <property type="match status" value="2"/>
</dbReference>
<dbReference type="InterPro" id="IPR027275">
    <property type="entry name" value="PRC-brl_dom"/>
</dbReference>
<evidence type="ECO:0000256" key="1">
    <source>
        <dbReference type="PROSITE-ProRule" id="PRU00703"/>
    </source>
</evidence>
<organism evidence="3 4">
    <name type="scientific">Canibacter oris</name>
    <dbReference type="NCBI Taxonomy" id="1365628"/>
    <lineage>
        <taxon>Bacteria</taxon>
        <taxon>Bacillati</taxon>
        <taxon>Actinomycetota</taxon>
        <taxon>Actinomycetes</taxon>
        <taxon>Micrococcales</taxon>
        <taxon>Microbacteriaceae</taxon>
        <taxon>Canibacter</taxon>
    </lineage>
</organism>
<dbReference type="Pfam" id="PF05239">
    <property type="entry name" value="PRC"/>
    <property type="match status" value="1"/>
</dbReference>
<dbReference type="RefSeq" id="WP_124823920.1">
    <property type="nucleotide sequence ID" value="NZ_JACIFD010000001.1"/>
</dbReference>
<comment type="caution">
    <text evidence="3">The sequence shown here is derived from an EMBL/GenBank/DDBJ whole genome shotgun (WGS) entry which is preliminary data.</text>
</comment>
<dbReference type="InterPro" id="IPR011033">
    <property type="entry name" value="PRC_barrel-like_sf"/>
</dbReference>
<dbReference type="SUPFAM" id="SSF54631">
    <property type="entry name" value="CBS-domain pair"/>
    <property type="match status" value="1"/>
</dbReference>
<protein>
    <submittedName>
        <fullName evidence="3">Flagellar motility protein MotE (MotC chaperone)/sporulation protein YlmC with PRC-barrel domain</fullName>
    </submittedName>
</protein>
<dbReference type="Gene3D" id="3.10.580.10">
    <property type="entry name" value="CBS-domain"/>
    <property type="match status" value="1"/>
</dbReference>
<keyword evidence="4" id="KW-1185">Reference proteome</keyword>
<evidence type="ECO:0000313" key="3">
    <source>
        <dbReference type="EMBL" id="MBB4070732.1"/>
    </source>
</evidence>
<sequence length="415" mass="45793">MTNNRVFVGRLAGRPVFNPFGDRLGKVRDVVAIERWNEAPRVVGLIVEIPGKKRVFIPIRDITSIASGQVICTGQLDVRKFEQRAAEHRVLAEFIGRVRQVKTTGATARIEDAAIEKNRSGEWIVSDVFVKLPKTTGPFSRAESATLPWEELQHNTQETAANSAERLIQTMVDLKPADLAESILELPEERRIEVVQELPDDMVADALEEMNDSDQLEILDWLGTARAADVLDHMEPDDAADLIHALPEQHGEALLELMEPEEAEDVRKLLAYGQDTAGGLMNPSPIVLPGEASVAEALAMIRNAEIPPAMAAAVYVTLPPYETPTGEYQGIVHFQRMLRYPPHERLSALLDEVEPVRDDAPAAVVARRLASYDLVAIPIVDADNNLLGVATIDDVLDHLLPEDWRQADDDSENGG</sequence>
<evidence type="ECO:0000259" key="2">
    <source>
        <dbReference type="PROSITE" id="PS51371"/>
    </source>
</evidence>
<gene>
    <name evidence="3" type="ORF">F5897_000008</name>
</gene>
<feature type="domain" description="CBS" evidence="2">
    <location>
        <begin position="281"/>
        <end position="347"/>
    </location>
</feature>
<dbReference type="Pfam" id="PF00571">
    <property type="entry name" value="CBS"/>
    <property type="match status" value="1"/>
</dbReference>
<dbReference type="InterPro" id="IPR006668">
    <property type="entry name" value="Mg_transptr_MgtE_intracell_dom"/>
</dbReference>
<dbReference type="InterPro" id="IPR006669">
    <property type="entry name" value="MgtE_transporter"/>
</dbReference>
<dbReference type="EMBL" id="JACIFD010000001">
    <property type="protein sequence ID" value="MBB4070732.1"/>
    <property type="molecule type" value="Genomic_DNA"/>
</dbReference>
<dbReference type="InterPro" id="IPR046342">
    <property type="entry name" value="CBS_dom_sf"/>
</dbReference>
<evidence type="ECO:0000313" key="4">
    <source>
        <dbReference type="Proteomes" id="UP000571183"/>
    </source>
</evidence>
<reference evidence="3" key="1">
    <citation type="submission" date="2020-08" db="EMBL/GenBank/DDBJ databases">
        <title>Sequencing the genomes of 1000 actinobacteria strains.</title>
        <authorList>
            <person name="Klenk H.-P."/>
        </authorList>
    </citation>
    <scope>NUCLEOTIDE SEQUENCE [LARGE SCALE GENOMIC DNA]</scope>
    <source>
        <strain evidence="3">DSM 27064</strain>
    </source>
</reference>
<keyword evidence="3" id="KW-0966">Cell projection</keyword>
<dbReference type="InterPro" id="IPR038076">
    <property type="entry name" value="MgtE_N_sf"/>
</dbReference>
<dbReference type="PANTHER" id="PTHR43773:SF1">
    <property type="entry name" value="MAGNESIUM TRANSPORTER MGTE"/>
    <property type="match status" value="1"/>
</dbReference>
<name>A0A840DGY5_9MICO</name>
<dbReference type="InterPro" id="IPR058838">
    <property type="entry name" value="SH3_actinomycetes"/>
</dbReference>
<dbReference type="Gene3D" id="1.25.60.10">
    <property type="entry name" value="MgtE N-terminal domain-like"/>
    <property type="match status" value="1"/>
</dbReference>
<keyword evidence="1" id="KW-0129">CBS domain</keyword>
<dbReference type="SUPFAM" id="SSF158791">
    <property type="entry name" value="MgtE N-terminal domain-like"/>
    <property type="match status" value="1"/>
</dbReference>
<dbReference type="SMART" id="SM00116">
    <property type="entry name" value="CBS"/>
    <property type="match status" value="1"/>
</dbReference>
<accession>A0A840DGY5</accession>
<keyword evidence="3" id="KW-0282">Flagellum</keyword>
<dbReference type="SMART" id="SM00924">
    <property type="entry name" value="MgtE_N"/>
    <property type="match status" value="1"/>
</dbReference>
<dbReference type="Pfam" id="PF03448">
    <property type="entry name" value="MgtE_N"/>
    <property type="match status" value="1"/>
</dbReference>
<dbReference type="InterPro" id="IPR000644">
    <property type="entry name" value="CBS_dom"/>
</dbReference>
<feature type="domain" description="CBS" evidence="2">
    <location>
        <begin position="349"/>
        <end position="411"/>
    </location>
</feature>
<dbReference type="Pfam" id="PF26205">
    <property type="entry name" value="SH3_actinomycetes"/>
    <property type="match status" value="1"/>
</dbReference>
<dbReference type="GO" id="GO:0016020">
    <property type="term" value="C:membrane"/>
    <property type="evidence" value="ECO:0007669"/>
    <property type="project" value="InterPro"/>
</dbReference>
<proteinExistence type="predicted"/>